<gene>
    <name evidence="2" type="ORF">C1I93_29770</name>
</gene>
<reference evidence="2 3" key="1">
    <citation type="submission" date="2018-01" db="EMBL/GenBank/DDBJ databases">
        <title>Draft genome sequence of Jishengella endophytica.</title>
        <authorList>
            <person name="Sahin N."/>
            <person name="Ay H."/>
            <person name="Saygin H."/>
        </authorList>
    </citation>
    <scope>NUCLEOTIDE SEQUENCE [LARGE SCALE GENOMIC DNA]</scope>
    <source>
        <strain evidence="2 3">DSM 45430</strain>
    </source>
</reference>
<dbReference type="PANTHER" id="PTHR35811">
    <property type="entry name" value="SLR1870 PROTEIN"/>
    <property type="match status" value="1"/>
</dbReference>
<feature type="non-terminal residue" evidence="2">
    <location>
        <position position="1"/>
    </location>
</feature>
<feature type="domain" description="HTH OST-type" evidence="1">
    <location>
        <begin position="4"/>
        <end position="81"/>
    </location>
</feature>
<name>A0A2W2BF16_9ACTN</name>
<dbReference type="RefSeq" id="WP_220039616.1">
    <property type="nucleotide sequence ID" value="NZ_POTX01000404.1"/>
</dbReference>
<accession>A0A2W2BF16</accession>
<proteinExistence type="predicted"/>
<evidence type="ECO:0000313" key="2">
    <source>
        <dbReference type="EMBL" id="PZF83880.1"/>
    </source>
</evidence>
<dbReference type="PROSITE" id="PS51644">
    <property type="entry name" value="HTH_OST"/>
    <property type="match status" value="1"/>
</dbReference>
<dbReference type="PANTHER" id="PTHR35811:SF1">
    <property type="entry name" value="HTH OST-TYPE DOMAIN-CONTAINING PROTEIN"/>
    <property type="match status" value="1"/>
</dbReference>
<organism evidence="2 3">
    <name type="scientific">Micromonospora endophytica</name>
    <dbReference type="NCBI Taxonomy" id="515350"/>
    <lineage>
        <taxon>Bacteria</taxon>
        <taxon>Bacillati</taxon>
        <taxon>Actinomycetota</taxon>
        <taxon>Actinomycetes</taxon>
        <taxon>Micromonosporales</taxon>
        <taxon>Micromonosporaceae</taxon>
        <taxon>Micromonospora</taxon>
    </lineage>
</organism>
<dbReference type="AlphaFoldDB" id="A0A2W2BF16"/>
<dbReference type="Proteomes" id="UP000248627">
    <property type="component" value="Unassembled WGS sequence"/>
</dbReference>
<protein>
    <submittedName>
        <fullName evidence="2">Maebl</fullName>
    </submittedName>
</protein>
<dbReference type="InterPro" id="IPR025605">
    <property type="entry name" value="OST-HTH/LOTUS_dom"/>
</dbReference>
<dbReference type="Pfam" id="PF12872">
    <property type="entry name" value="OST-HTH"/>
    <property type="match status" value="1"/>
</dbReference>
<sequence>PLTTDTTLMTLIRDAVNAASGDDGWAHLGAVGNILTKRRPDFDSRTYGYAKLTDLVAATGLCDVDRRLPGDGKPAIVYIRLHPHTTPEQPVHP</sequence>
<comment type="caution">
    <text evidence="2">The sequence shown here is derived from an EMBL/GenBank/DDBJ whole genome shotgun (WGS) entry which is preliminary data.</text>
</comment>
<dbReference type="Gene3D" id="3.30.420.610">
    <property type="entry name" value="LOTUS domain-like"/>
    <property type="match status" value="1"/>
</dbReference>
<evidence type="ECO:0000259" key="1">
    <source>
        <dbReference type="PROSITE" id="PS51644"/>
    </source>
</evidence>
<evidence type="ECO:0000313" key="3">
    <source>
        <dbReference type="Proteomes" id="UP000248627"/>
    </source>
</evidence>
<dbReference type="InterPro" id="IPR041966">
    <property type="entry name" value="LOTUS-like"/>
</dbReference>
<keyword evidence="3" id="KW-1185">Reference proteome</keyword>
<dbReference type="EMBL" id="POTX01000404">
    <property type="protein sequence ID" value="PZF83880.1"/>
    <property type="molecule type" value="Genomic_DNA"/>
</dbReference>
<dbReference type="CDD" id="cd10146">
    <property type="entry name" value="LabA_like_C"/>
    <property type="match status" value="1"/>
</dbReference>